<dbReference type="Proteomes" id="UP000663347">
    <property type="component" value="Chromosome"/>
</dbReference>
<gene>
    <name evidence="1" type="ORF">JSR06_00565</name>
</gene>
<sequence length="200" mass="23380">MDCEGLFYRVAYKKGIIDKETLTTLRLFYIEYTKNSFNPYEYFIYQLCIIKKFNLNVRKNFISFLIKSIIKVNVNKIIFSKLISRSNVIVSTSSISFISSIVVKALIHKSYLICTNANNINIGYDFINYSYSKVSNLMALLKKNYPKDYIIEFFTDSINDLPLLLKSNIRWIVNPSCYFLGKTTLLENRVVLFSKRTVLI</sequence>
<evidence type="ECO:0000313" key="2">
    <source>
        <dbReference type="Proteomes" id="UP000663347"/>
    </source>
</evidence>
<reference evidence="1" key="2">
    <citation type="submission" date="2021-03" db="EMBL/GenBank/DDBJ databases">
        <title>Alternative transmission patterns in independently acquired nutritional co-symbionts of Dictyopharidae planthoppers.</title>
        <authorList>
            <person name="Michalik A."/>
            <person name="Lukasik P."/>
        </authorList>
    </citation>
    <scope>NUCLEOTIDE SEQUENCE</scope>
    <source>
        <strain evidence="1">RANSCY</strain>
    </source>
</reference>
<reference evidence="1" key="1">
    <citation type="submission" date="2021-02" db="EMBL/GenBank/DDBJ databases">
        <authorList>
            <person name="Franco D."/>
        </authorList>
    </citation>
    <scope>NUCLEOTIDE SEQUENCE</scope>
    <source>
        <strain evidence="1">RANSCY</strain>
    </source>
</reference>
<dbReference type="EMBL" id="CP071412">
    <property type="protein sequence ID" value="QSW37939.1"/>
    <property type="molecule type" value="Genomic_DNA"/>
</dbReference>
<name>A0A974X7T4_9PROT</name>
<proteinExistence type="predicted"/>
<organism evidence="1 2">
    <name type="scientific">Candidatus Vidania fulgoroideorum</name>
    <dbReference type="NCBI Taxonomy" id="881286"/>
    <lineage>
        <taxon>Bacteria</taxon>
        <taxon>Pseudomonadati</taxon>
        <taxon>Pseudomonadota</taxon>
        <taxon>Betaproteobacteria</taxon>
        <taxon>Candidatus Vidania</taxon>
    </lineage>
</organism>
<evidence type="ECO:0000313" key="1">
    <source>
        <dbReference type="EMBL" id="QSW37939.1"/>
    </source>
</evidence>
<accession>A0A974X7T4</accession>
<dbReference type="AlphaFoldDB" id="A0A974X7T4"/>
<protein>
    <submittedName>
        <fullName evidence="1">Uncharacterized protein</fullName>
    </submittedName>
</protein>